<dbReference type="GO" id="GO:0006893">
    <property type="term" value="P:Golgi to plasma membrane transport"/>
    <property type="evidence" value="ECO:0007669"/>
    <property type="project" value="TreeGrafter"/>
</dbReference>
<dbReference type="GO" id="GO:0032878">
    <property type="term" value="P:regulation of establishment or maintenance of cell polarity"/>
    <property type="evidence" value="ECO:0007669"/>
    <property type="project" value="TreeGrafter"/>
</dbReference>
<dbReference type="Pfam" id="PF08596">
    <property type="entry name" value="Lgl_C"/>
    <property type="match status" value="1"/>
</dbReference>
<dbReference type="Gene3D" id="2.130.10.10">
    <property type="entry name" value="YVTN repeat-like/Quinoprotein amine dehydrogenase"/>
    <property type="match status" value="2"/>
</dbReference>
<keyword evidence="5" id="KW-0963">Cytoplasm</keyword>
<dbReference type="GO" id="GO:0005096">
    <property type="term" value="F:GTPase activator activity"/>
    <property type="evidence" value="ECO:0007669"/>
    <property type="project" value="TreeGrafter"/>
</dbReference>
<feature type="region of interest" description="Disordered" evidence="11">
    <location>
        <begin position="1078"/>
        <end position="1131"/>
    </location>
</feature>
<dbReference type="HOGENOM" id="CLU_005214_0_0_1"/>
<dbReference type="InterPro" id="IPR013905">
    <property type="entry name" value="Lgl_C_dom"/>
</dbReference>
<dbReference type="GO" id="GO:0019905">
    <property type="term" value="F:syntaxin binding"/>
    <property type="evidence" value="ECO:0007669"/>
    <property type="project" value="TreeGrafter"/>
</dbReference>
<evidence type="ECO:0000256" key="1">
    <source>
        <dbReference type="ARBA" id="ARBA00004308"/>
    </source>
</evidence>
<dbReference type="GO" id="GO:0005886">
    <property type="term" value="C:plasma membrane"/>
    <property type="evidence" value="ECO:0007669"/>
    <property type="project" value="TreeGrafter"/>
</dbReference>
<evidence type="ECO:0000259" key="13">
    <source>
        <dbReference type="Pfam" id="PF08596"/>
    </source>
</evidence>
<dbReference type="Pfam" id="PF08366">
    <property type="entry name" value="LLGL"/>
    <property type="match status" value="1"/>
</dbReference>
<dbReference type="PRINTS" id="PR00962">
    <property type="entry name" value="LETHAL2GIANT"/>
</dbReference>
<feature type="compositionally biased region" description="Basic residues" evidence="11">
    <location>
        <begin position="644"/>
        <end position="658"/>
    </location>
</feature>
<dbReference type="GO" id="GO:0006887">
    <property type="term" value="P:exocytosis"/>
    <property type="evidence" value="ECO:0007669"/>
    <property type="project" value="UniProtKB-KW"/>
</dbReference>
<dbReference type="SUPFAM" id="SSF50978">
    <property type="entry name" value="WD40 repeat-like"/>
    <property type="match status" value="2"/>
</dbReference>
<dbReference type="SMART" id="SM00320">
    <property type="entry name" value="WD40"/>
    <property type="match status" value="6"/>
</dbReference>
<accession>R7TAS0</accession>
<protein>
    <recommendedName>
        <fullName evidence="17">Lethal giant larvae homologue 2 domain-containing protein</fullName>
    </recommendedName>
</protein>
<evidence type="ECO:0000256" key="11">
    <source>
        <dbReference type="SAM" id="MobiDB-lite"/>
    </source>
</evidence>
<feature type="domain" description="Lethal giant larvae homologue 2" evidence="12">
    <location>
        <begin position="259"/>
        <end position="361"/>
    </location>
</feature>
<dbReference type="InterPro" id="IPR036322">
    <property type="entry name" value="WD40_repeat_dom_sf"/>
</dbReference>
<dbReference type="InterPro" id="IPR013577">
    <property type="entry name" value="LLGL2"/>
</dbReference>
<keyword evidence="16" id="KW-1185">Reference proteome</keyword>
<evidence type="ECO:0000313" key="15">
    <source>
        <dbReference type="EnsemblMetazoa" id="CapteP166358"/>
    </source>
</evidence>
<evidence type="ECO:0000256" key="9">
    <source>
        <dbReference type="ARBA" id="ARBA00023136"/>
    </source>
</evidence>
<feature type="compositionally biased region" description="Low complexity" evidence="11">
    <location>
        <begin position="983"/>
        <end position="1019"/>
    </location>
</feature>
<dbReference type="Proteomes" id="UP000014760">
    <property type="component" value="Unassembled WGS sequence"/>
</dbReference>
<evidence type="ECO:0000256" key="7">
    <source>
        <dbReference type="ARBA" id="ARBA00022574"/>
    </source>
</evidence>
<dbReference type="EnsemblMetazoa" id="CapteT166358">
    <property type="protein sequence ID" value="CapteP166358"/>
    <property type="gene ID" value="CapteG166358"/>
</dbReference>
<evidence type="ECO:0008006" key="17">
    <source>
        <dbReference type="Google" id="ProtNLM"/>
    </source>
</evidence>
<evidence type="ECO:0000256" key="8">
    <source>
        <dbReference type="ARBA" id="ARBA00022737"/>
    </source>
</evidence>
<evidence type="ECO:0000256" key="6">
    <source>
        <dbReference type="ARBA" id="ARBA00022553"/>
    </source>
</evidence>
<dbReference type="OMA" id="TKNHSRP"/>
<dbReference type="GO" id="GO:0045159">
    <property type="term" value="F:myosin II binding"/>
    <property type="evidence" value="ECO:0007669"/>
    <property type="project" value="TreeGrafter"/>
</dbReference>
<reference evidence="16" key="1">
    <citation type="submission" date="2012-12" db="EMBL/GenBank/DDBJ databases">
        <authorList>
            <person name="Hellsten U."/>
            <person name="Grimwood J."/>
            <person name="Chapman J.A."/>
            <person name="Shapiro H."/>
            <person name="Aerts A."/>
            <person name="Otillar R.P."/>
            <person name="Terry A.Y."/>
            <person name="Boore J.L."/>
            <person name="Simakov O."/>
            <person name="Marletaz F."/>
            <person name="Cho S.-J."/>
            <person name="Edsinger-Gonzales E."/>
            <person name="Havlak P."/>
            <person name="Kuo D.-H."/>
            <person name="Larsson T."/>
            <person name="Lv J."/>
            <person name="Arendt D."/>
            <person name="Savage R."/>
            <person name="Osoegawa K."/>
            <person name="de Jong P."/>
            <person name="Lindberg D.R."/>
            <person name="Seaver E.C."/>
            <person name="Weisblat D.A."/>
            <person name="Putnam N.H."/>
            <person name="Grigoriev I.V."/>
            <person name="Rokhsar D.S."/>
        </authorList>
    </citation>
    <scope>NUCLEOTIDE SEQUENCE</scope>
    <source>
        <strain evidence="16">I ESC-2004</strain>
    </source>
</reference>
<dbReference type="PANTHER" id="PTHR10241:SF29">
    <property type="entry name" value="LETHAL(2) GIANT LARVAE PROTEIN"/>
    <property type="match status" value="1"/>
</dbReference>
<feature type="compositionally biased region" description="Basic and acidic residues" evidence="11">
    <location>
        <begin position="659"/>
        <end position="672"/>
    </location>
</feature>
<feature type="repeat" description="WD" evidence="10">
    <location>
        <begin position="426"/>
        <end position="443"/>
    </location>
</feature>
<keyword evidence="7 10" id="KW-0853">WD repeat</keyword>
<dbReference type="InterPro" id="IPR015943">
    <property type="entry name" value="WD40/YVTN_repeat-like_dom_sf"/>
</dbReference>
<evidence type="ECO:0000259" key="12">
    <source>
        <dbReference type="Pfam" id="PF08366"/>
    </source>
</evidence>
<dbReference type="InterPro" id="IPR000664">
    <property type="entry name" value="Lethal2_giant"/>
</dbReference>
<dbReference type="GO" id="GO:0030866">
    <property type="term" value="P:cortical actin cytoskeleton organization"/>
    <property type="evidence" value="ECO:0007669"/>
    <property type="project" value="TreeGrafter"/>
</dbReference>
<evidence type="ECO:0000313" key="16">
    <source>
        <dbReference type="Proteomes" id="UP000014760"/>
    </source>
</evidence>
<proteinExistence type="inferred from homology"/>
<evidence type="ECO:0000256" key="2">
    <source>
        <dbReference type="ARBA" id="ARBA00004496"/>
    </source>
</evidence>
<feature type="compositionally biased region" description="Basic and acidic residues" evidence="11">
    <location>
        <begin position="711"/>
        <end position="727"/>
    </location>
</feature>
<feature type="domain" description="Lethal giant larvae (Lgl)-like C-terminal" evidence="13">
    <location>
        <begin position="735"/>
        <end position="957"/>
    </location>
</feature>
<keyword evidence="6" id="KW-0597">Phosphoprotein</keyword>
<gene>
    <name evidence="14" type="ORF">CAPTEDRAFT_166358</name>
</gene>
<organism evidence="14">
    <name type="scientific">Capitella teleta</name>
    <name type="common">Polychaete worm</name>
    <dbReference type="NCBI Taxonomy" id="283909"/>
    <lineage>
        <taxon>Eukaryota</taxon>
        <taxon>Metazoa</taxon>
        <taxon>Spiralia</taxon>
        <taxon>Lophotrochozoa</taxon>
        <taxon>Annelida</taxon>
        <taxon>Polychaeta</taxon>
        <taxon>Sedentaria</taxon>
        <taxon>Scolecida</taxon>
        <taxon>Capitellidae</taxon>
        <taxon>Capitella</taxon>
    </lineage>
</organism>
<dbReference type="PANTHER" id="PTHR10241">
    <property type="entry name" value="LETHAL 2 GIANT LARVAE PROTEIN"/>
    <property type="match status" value="1"/>
</dbReference>
<dbReference type="InterPro" id="IPR001680">
    <property type="entry name" value="WD40_rpt"/>
</dbReference>
<dbReference type="AlphaFoldDB" id="R7TAS0"/>
<keyword evidence="9" id="KW-0472">Membrane</keyword>
<dbReference type="GO" id="GO:0012505">
    <property type="term" value="C:endomembrane system"/>
    <property type="evidence" value="ECO:0007669"/>
    <property type="project" value="UniProtKB-SubCell"/>
</dbReference>
<dbReference type="GO" id="GO:0008593">
    <property type="term" value="P:regulation of Notch signaling pathway"/>
    <property type="evidence" value="ECO:0007669"/>
    <property type="project" value="TreeGrafter"/>
</dbReference>
<dbReference type="EMBL" id="AMQN01003447">
    <property type="status" value="NOT_ANNOTATED_CDS"/>
    <property type="molecule type" value="Genomic_DNA"/>
</dbReference>
<sequence length="1131" mass="123269">MDTVLKRFGLKKGVPRESEARLKLQKELFAFTKCGEHGFPNKPSALAYDPKLRLLAIGTKTGALRVYGAPGVEFSGQHDEDIAVTHLMFVSEQGRLITHCSDNSLHLWEINSEDETSALECVRSLDVDANKVKNISSVCLTTDGEQIFFGTEGGNIHIVDIKTFTLSENSIQLDTIMQNVPDDFKVSPGAVETIQQSPTDAQRFLIGYNRGLVVLWDNEAGAAKQIYNCSQVRSTHPRALISPRASYFAFTLEAGCKLCPFPCKAITNIRWKTAKPDAFVFFAGGMPRASYGDRHTVTAMQGSMHQVFDFTSRVVDFVPLNSADELESYDKIGAYYDDPHTLIVLAEEELVAIDLTSEGWQTYRPPYLSSLHSSAITCASHSSNVPEALWNKICAAGEPQFANCSVRDWPISGGKNFQQNLGTRDLLLTGHEDGSVRFWDASTTAVKLLYRLSTANIFGLDLGTHDQTVDEEEWPPFRKVGSFDPYSDDPRLGIQKVNLCPLSETLVIGGTAGQVIVSQLERDGRELEVKSQPLNLVSDREGFVWKGHDALPVSVGDVKFVAGFQPVCIMQLQPPAACTALAVNTEWQLVSAGTAHGFGVFDYAQKVCCTTKCTLNPADMTGSGESAMSRRKSFKKSLRESFRRLRKRRSERRMRGQRPARDEKVEEAKPAEGEAAAAPEAEGDAPAAPAAEGAAAAASAEASPKAAAPSPKHETAESPKSVERSVEFRSTDDAMASMVRTLHFADTFLLNAQHHSPTLWAGTNAGTVYIFQITLPASDKRDAEQVQCVLGKEIQLKHRAPVIFISVIDRNAQPLPAALEVQHERAKAPDMTGQHQVLICSEEQFKMFSLPSLKAHHKFKLTAQDGAKARRISFVNFRSKSDDRYVENDLVCLTNIGDVQVFSVPPLRRQLRAECIKKENVSGIISSVFTQSGEGFFLNSPSEFVRFSVSARMATKPSCAVIVKEGARLELAPLPEPEPEPEPATAEPEAAAAAATTEEQPATEEAAATEETPAAEPAAGESEAVEQRPDDSMVSAADTSVASGDITRDSVTVHLSESASEQRTVVSSSRTVVTKTLMSERHSEGGVITHQETRTVQSESRQEGDGPMVTQVATSTHVENSTDQAVTADDN</sequence>
<feature type="compositionally biased region" description="Polar residues" evidence="11">
    <location>
        <begin position="1111"/>
        <end position="1125"/>
    </location>
</feature>
<feature type="compositionally biased region" description="Low complexity" evidence="11">
    <location>
        <begin position="673"/>
        <end position="710"/>
    </location>
</feature>
<evidence type="ECO:0000256" key="4">
    <source>
        <dbReference type="ARBA" id="ARBA00022483"/>
    </source>
</evidence>
<dbReference type="EMBL" id="AMQN01003448">
    <property type="status" value="NOT_ANNOTATED_CDS"/>
    <property type="molecule type" value="Genomic_DNA"/>
</dbReference>
<reference evidence="14 16" key="2">
    <citation type="journal article" date="2013" name="Nature">
        <title>Insights into bilaterian evolution from three spiralian genomes.</title>
        <authorList>
            <person name="Simakov O."/>
            <person name="Marletaz F."/>
            <person name="Cho S.J."/>
            <person name="Edsinger-Gonzales E."/>
            <person name="Havlak P."/>
            <person name="Hellsten U."/>
            <person name="Kuo D.H."/>
            <person name="Larsson T."/>
            <person name="Lv J."/>
            <person name="Arendt D."/>
            <person name="Savage R."/>
            <person name="Osoegawa K."/>
            <person name="de Jong P."/>
            <person name="Grimwood J."/>
            <person name="Chapman J.A."/>
            <person name="Shapiro H."/>
            <person name="Aerts A."/>
            <person name="Otillar R.P."/>
            <person name="Terry A.Y."/>
            <person name="Boore J.L."/>
            <person name="Grigoriev I.V."/>
            <person name="Lindberg D.R."/>
            <person name="Seaver E.C."/>
            <person name="Weisblat D.A."/>
            <person name="Putnam N.H."/>
            <person name="Rokhsar D.S."/>
        </authorList>
    </citation>
    <scope>NUCLEOTIDE SEQUENCE</scope>
    <source>
        <strain evidence="14 16">I ESC-2004</strain>
    </source>
</reference>
<dbReference type="OrthoDB" id="19944at2759"/>
<dbReference type="GO" id="GO:0051294">
    <property type="term" value="P:establishment of spindle orientation"/>
    <property type="evidence" value="ECO:0007669"/>
    <property type="project" value="TreeGrafter"/>
</dbReference>
<feature type="region of interest" description="Disordered" evidence="11">
    <location>
        <begin position="973"/>
        <end position="1049"/>
    </location>
</feature>
<feature type="region of interest" description="Disordered" evidence="11">
    <location>
        <begin position="619"/>
        <end position="727"/>
    </location>
</feature>
<dbReference type="GO" id="GO:0030864">
    <property type="term" value="C:cortical actin cytoskeleton"/>
    <property type="evidence" value="ECO:0007669"/>
    <property type="project" value="TreeGrafter"/>
</dbReference>
<dbReference type="PROSITE" id="PS50082">
    <property type="entry name" value="WD_REPEATS_2"/>
    <property type="match status" value="1"/>
</dbReference>
<dbReference type="STRING" id="283909.R7TAS0"/>
<dbReference type="FunCoup" id="R7TAS0">
    <property type="interactions" value="366"/>
</dbReference>
<evidence type="ECO:0000313" key="14">
    <source>
        <dbReference type="EMBL" id="ELT88587.1"/>
    </source>
</evidence>
<keyword evidence="8" id="KW-0677">Repeat</keyword>
<name>R7TAS0_CAPTE</name>
<comment type="subcellular location">
    <subcellularLocation>
        <location evidence="2">Cytoplasm</location>
    </subcellularLocation>
    <subcellularLocation>
        <location evidence="1">Endomembrane system</location>
    </subcellularLocation>
</comment>
<evidence type="ECO:0000256" key="3">
    <source>
        <dbReference type="ARBA" id="ARBA00008070"/>
    </source>
</evidence>
<evidence type="ECO:0000256" key="5">
    <source>
        <dbReference type="ARBA" id="ARBA00022490"/>
    </source>
</evidence>
<keyword evidence="4" id="KW-0268">Exocytosis</keyword>
<reference evidence="15" key="3">
    <citation type="submission" date="2015-06" db="UniProtKB">
        <authorList>
            <consortium name="EnsemblMetazoa"/>
        </authorList>
    </citation>
    <scope>IDENTIFICATION</scope>
</reference>
<comment type="similarity">
    <text evidence="3">Belongs to the WD repeat L(2)GL family.</text>
</comment>
<dbReference type="EMBL" id="KB311801">
    <property type="protein sequence ID" value="ELT88587.1"/>
    <property type="molecule type" value="Genomic_DNA"/>
</dbReference>
<evidence type="ECO:0000256" key="10">
    <source>
        <dbReference type="PROSITE-ProRule" id="PRU00221"/>
    </source>
</evidence>